<dbReference type="Proteomes" id="UP000281028">
    <property type="component" value="Unassembled WGS sequence"/>
</dbReference>
<dbReference type="OrthoDB" id="799938at2"/>
<dbReference type="SUPFAM" id="SSF88946">
    <property type="entry name" value="Sigma2 domain of RNA polymerase sigma factors"/>
    <property type="match status" value="1"/>
</dbReference>
<evidence type="ECO:0000256" key="3">
    <source>
        <dbReference type="ARBA" id="ARBA00023082"/>
    </source>
</evidence>
<dbReference type="Pfam" id="PF08281">
    <property type="entry name" value="Sigma70_r4_2"/>
    <property type="match status" value="1"/>
</dbReference>
<evidence type="ECO:0000313" key="8">
    <source>
        <dbReference type="Proteomes" id="UP000281028"/>
    </source>
</evidence>
<evidence type="ECO:0000313" key="7">
    <source>
        <dbReference type="EMBL" id="NSL87339.1"/>
    </source>
</evidence>
<evidence type="ECO:0000256" key="2">
    <source>
        <dbReference type="ARBA" id="ARBA00023015"/>
    </source>
</evidence>
<evidence type="ECO:0000259" key="5">
    <source>
        <dbReference type="Pfam" id="PF04542"/>
    </source>
</evidence>
<dbReference type="InterPro" id="IPR039425">
    <property type="entry name" value="RNA_pol_sigma-70-like"/>
</dbReference>
<reference evidence="7" key="1">
    <citation type="submission" date="2020-05" db="EMBL/GenBank/DDBJ databases">
        <title>Chitinophaga laudate sp. nov., isolated from a tropical peat swamp.</title>
        <authorList>
            <person name="Goh C.B.S."/>
            <person name="Lee M.S."/>
            <person name="Parimannan S."/>
            <person name="Pasbakhsh P."/>
            <person name="Yule C.M."/>
            <person name="Rajandas H."/>
            <person name="Loke S."/>
            <person name="Croft L."/>
            <person name="Tan J.B.L."/>
        </authorList>
    </citation>
    <scope>NUCLEOTIDE SEQUENCE</scope>
    <source>
        <strain evidence="7">Mgbs1</strain>
    </source>
</reference>
<dbReference type="GO" id="GO:0006352">
    <property type="term" value="P:DNA-templated transcription initiation"/>
    <property type="evidence" value="ECO:0007669"/>
    <property type="project" value="InterPro"/>
</dbReference>
<sequence length="188" mass="22128">MPFLSLPDERELLRQVAGGNEAAYTRIFYTYSKQVYNVAMLYLKDENAARETVQEIFMKLWLKRTSLTDIADLSDYLFILTRNYIYDGFKKQLVKQKVFSYLKTQEPVHPNDTDHPVQERLYAQLLDKAIAALPPARKKIYLARKEGLTNEEISHQLNISIHTVKKQMQLAMQSVRAFIRERIQNWLL</sequence>
<dbReference type="InterPro" id="IPR036388">
    <property type="entry name" value="WH-like_DNA-bd_sf"/>
</dbReference>
<dbReference type="EMBL" id="RIAR02000001">
    <property type="protein sequence ID" value="NSL87339.1"/>
    <property type="molecule type" value="Genomic_DNA"/>
</dbReference>
<dbReference type="NCBIfam" id="TIGR02937">
    <property type="entry name" value="sigma70-ECF"/>
    <property type="match status" value="1"/>
</dbReference>
<comment type="similarity">
    <text evidence="1">Belongs to the sigma-70 factor family. ECF subfamily.</text>
</comment>
<evidence type="ECO:0000256" key="4">
    <source>
        <dbReference type="ARBA" id="ARBA00023163"/>
    </source>
</evidence>
<dbReference type="AlphaFoldDB" id="A0A9Q5D3H4"/>
<keyword evidence="8" id="KW-1185">Reference proteome</keyword>
<dbReference type="InterPro" id="IPR013324">
    <property type="entry name" value="RNA_pol_sigma_r3/r4-like"/>
</dbReference>
<evidence type="ECO:0000259" key="6">
    <source>
        <dbReference type="Pfam" id="PF08281"/>
    </source>
</evidence>
<dbReference type="PANTHER" id="PTHR43133:SF46">
    <property type="entry name" value="RNA POLYMERASE SIGMA-70 FACTOR ECF SUBFAMILY"/>
    <property type="match status" value="1"/>
</dbReference>
<keyword evidence="4" id="KW-0804">Transcription</keyword>
<organism evidence="7 8">
    <name type="scientific">Chitinophaga solisilvae</name>
    <dbReference type="NCBI Taxonomy" id="1233460"/>
    <lineage>
        <taxon>Bacteria</taxon>
        <taxon>Pseudomonadati</taxon>
        <taxon>Bacteroidota</taxon>
        <taxon>Chitinophagia</taxon>
        <taxon>Chitinophagales</taxon>
        <taxon>Chitinophagaceae</taxon>
        <taxon>Chitinophaga</taxon>
    </lineage>
</organism>
<gene>
    <name evidence="7" type="ORF">ECE50_010890</name>
</gene>
<dbReference type="InterPro" id="IPR007627">
    <property type="entry name" value="RNA_pol_sigma70_r2"/>
</dbReference>
<accession>A0A9Q5D3H4</accession>
<dbReference type="Pfam" id="PF04542">
    <property type="entry name" value="Sigma70_r2"/>
    <property type="match status" value="1"/>
</dbReference>
<keyword evidence="3" id="KW-0731">Sigma factor</keyword>
<name>A0A9Q5D3H4_9BACT</name>
<evidence type="ECO:0000256" key="1">
    <source>
        <dbReference type="ARBA" id="ARBA00010641"/>
    </source>
</evidence>
<comment type="caution">
    <text evidence="7">The sequence shown here is derived from an EMBL/GenBank/DDBJ whole genome shotgun (WGS) entry which is preliminary data.</text>
</comment>
<dbReference type="GO" id="GO:0003677">
    <property type="term" value="F:DNA binding"/>
    <property type="evidence" value="ECO:0007669"/>
    <property type="project" value="InterPro"/>
</dbReference>
<proteinExistence type="inferred from homology"/>
<dbReference type="InterPro" id="IPR013325">
    <property type="entry name" value="RNA_pol_sigma_r2"/>
</dbReference>
<dbReference type="Gene3D" id="1.10.1740.10">
    <property type="match status" value="1"/>
</dbReference>
<feature type="domain" description="RNA polymerase sigma factor 70 region 4 type 2" evidence="6">
    <location>
        <begin position="124"/>
        <end position="173"/>
    </location>
</feature>
<dbReference type="PANTHER" id="PTHR43133">
    <property type="entry name" value="RNA POLYMERASE ECF-TYPE SIGMA FACTO"/>
    <property type="match status" value="1"/>
</dbReference>
<protein>
    <submittedName>
        <fullName evidence="7">Sigma-70 family RNA polymerase sigma factor</fullName>
    </submittedName>
</protein>
<dbReference type="GO" id="GO:0016987">
    <property type="term" value="F:sigma factor activity"/>
    <property type="evidence" value="ECO:0007669"/>
    <property type="project" value="UniProtKB-KW"/>
</dbReference>
<keyword evidence="2" id="KW-0805">Transcription regulation</keyword>
<dbReference type="InterPro" id="IPR014284">
    <property type="entry name" value="RNA_pol_sigma-70_dom"/>
</dbReference>
<dbReference type="InterPro" id="IPR013249">
    <property type="entry name" value="RNA_pol_sigma70_r4_t2"/>
</dbReference>
<dbReference type="SUPFAM" id="SSF88659">
    <property type="entry name" value="Sigma3 and sigma4 domains of RNA polymerase sigma factors"/>
    <property type="match status" value="1"/>
</dbReference>
<feature type="domain" description="RNA polymerase sigma-70 region 2" evidence="5">
    <location>
        <begin position="30"/>
        <end position="92"/>
    </location>
</feature>
<dbReference type="Gene3D" id="1.10.10.10">
    <property type="entry name" value="Winged helix-like DNA-binding domain superfamily/Winged helix DNA-binding domain"/>
    <property type="match status" value="1"/>
</dbReference>